<evidence type="ECO:0000256" key="3">
    <source>
        <dbReference type="ARBA" id="ARBA00022475"/>
    </source>
</evidence>
<dbReference type="PROSITE" id="PS00237">
    <property type="entry name" value="G_PROTEIN_RECEP_F1_1"/>
    <property type="match status" value="1"/>
</dbReference>
<feature type="transmembrane region" description="Helical" evidence="11">
    <location>
        <begin position="315"/>
        <end position="339"/>
    </location>
</feature>
<dbReference type="GO" id="GO:0005886">
    <property type="term" value="C:plasma membrane"/>
    <property type="evidence" value="ECO:0007669"/>
    <property type="project" value="UniProtKB-SubCell"/>
</dbReference>
<dbReference type="AlphaFoldDB" id="A0A336JX57"/>
<dbReference type="SMART" id="SM01381">
    <property type="entry name" value="7TM_GPCR_Srsx"/>
    <property type="match status" value="1"/>
</dbReference>
<dbReference type="GO" id="GO:0004995">
    <property type="term" value="F:tachykinin receptor activity"/>
    <property type="evidence" value="ECO:0007669"/>
    <property type="project" value="InterPro"/>
</dbReference>
<proteinExistence type="inferred from homology"/>
<dbReference type="VEuPathDB" id="VectorBase:CSON002393"/>
<dbReference type="Gene3D" id="1.20.1070.10">
    <property type="entry name" value="Rhodopsin 7-helix transmembrane proteins"/>
    <property type="match status" value="1"/>
</dbReference>
<feature type="transmembrane region" description="Helical" evidence="11">
    <location>
        <begin position="95"/>
        <end position="120"/>
    </location>
</feature>
<keyword evidence="7 11" id="KW-0472">Membrane</keyword>
<dbReference type="EMBL" id="UFQT01000013">
    <property type="protein sequence ID" value="SSX17640.1"/>
    <property type="molecule type" value="Genomic_DNA"/>
</dbReference>
<dbReference type="FunFam" id="1.20.1070.10:FF:000291">
    <property type="entry name" value="Predicted protein"/>
    <property type="match status" value="1"/>
</dbReference>
<dbReference type="PANTHER" id="PTHR46925">
    <property type="entry name" value="G-PROTEIN COUPLED RECEPTOR TKR-1-RELATED"/>
    <property type="match status" value="1"/>
</dbReference>
<dbReference type="SUPFAM" id="SSF81321">
    <property type="entry name" value="Family A G protein-coupled receptor-like"/>
    <property type="match status" value="1"/>
</dbReference>
<dbReference type="PANTHER" id="PTHR46925:SF2">
    <property type="entry name" value="G-PROTEIN COUPLED RECEPTOR TKR-1-RELATED"/>
    <property type="match status" value="1"/>
</dbReference>
<keyword evidence="4 10" id="KW-0812">Transmembrane</keyword>
<dbReference type="PROSITE" id="PS50262">
    <property type="entry name" value="G_PROTEIN_RECEP_F1_2"/>
    <property type="match status" value="1"/>
</dbReference>
<evidence type="ECO:0000256" key="9">
    <source>
        <dbReference type="ARBA" id="ARBA00023224"/>
    </source>
</evidence>
<evidence type="ECO:0000313" key="13">
    <source>
        <dbReference type="EMBL" id="SSW97254.1"/>
    </source>
</evidence>
<accession>A0A336JX57</accession>
<keyword evidence="6 10" id="KW-0297">G-protein coupled receptor</keyword>
<evidence type="ECO:0000256" key="7">
    <source>
        <dbReference type="ARBA" id="ARBA00023136"/>
    </source>
</evidence>
<evidence type="ECO:0000259" key="12">
    <source>
        <dbReference type="PROSITE" id="PS50262"/>
    </source>
</evidence>
<evidence type="ECO:0000256" key="10">
    <source>
        <dbReference type="RuleBase" id="RU000688"/>
    </source>
</evidence>
<feature type="transmembrane region" description="Helical" evidence="11">
    <location>
        <begin position="132"/>
        <end position="156"/>
    </location>
</feature>
<protein>
    <submittedName>
        <fullName evidence="13">CSON002393 protein</fullName>
    </submittedName>
</protein>
<comment type="subcellular location">
    <subcellularLocation>
        <location evidence="1">Cell membrane</location>
        <topology evidence="1">Multi-pass membrane protein</topology>
    </subcellularLocation>
</comment>
<evidence type="ECO:0000256" key="5">
    <source>
        <dbReference type="ARBA" id="ARBA00022989"/>
    </source>
</evidence>
<comment type="similarity">
    <text evidence="2 10">Belongs to the G-protein coupled receptor 1 family.</text>
</comment>
<sequence length="524" mass="60333">MKTIQLEERNKMSSSINITLLSNCTKLTIDKYPWVTEFNSSLIDYLNRTEILDLIAVILDTASFQQQHSNGSVRDFISSCLFSHPRFELPFYQQLIWICLFSAMLVVAISGNAIVIWIVLAHRRMRTVTNYFLLNLSLADLLMSTLNCVFNFIFMLNSDWPFGAIYCTINNFIANVSVASSVFTLCVITLDRYIAIVRPLQHRTSRKKARIFLLVIWLMSCVLAAPCILYSTTMTKTYTNGKSRTVCYMLWPDGRYPTSMADYIYNIVFLTVTYAIPMVIMLVCYTSMGRELWGSRSIGEHTERQMESMKSKKKVVRMFIIVCTIFGICWLPYQLFFIYAYHNHKFTSSSYAQHMYLGFYWLAMAQSMVNPIIYYWMNGRFRVYFRKAICCCCIHFFNTPAIKPTKTKKLEGILSKKQSHSEIVRSKSAEIPLQHIIGRSNNNRSVNWHQSTVQSRLLQNSTNNSFTQNSKNVLKIKSSSINQVNTKENNSILGVGACNVTQVDAITDEIIDFSPATTNLFEFS</sequence>
<keyword evidence="8 10" id="KW-0675">Receptor</keyword>
<reference evidence="13" key="1">
    <citation type="submission" date="2018-04" db="EMBL/GenBank/DDBJ databases">
        <authorList>
            <person name="Go L.Y."/>
            <person name="Mitchell J.A."/>
        </authorList>
    </citation>
    <scope>NUCLEOTIDE SEQUENCE</scope>
    <source>
        <tissue evidence="13">Whole organism</tissue>
    </source>
</reference>
<feature type="transmembrane region" description="Helical" evidence="11">
    <location>
        <begin position="359"/>
        <end position="377"/>
    </location>
</feature>
<dbReference type="InterPro" id="IPR000276">
    <property type="entry name" value="GPCR_Rhodpsn"/>
</dbReference>
<feature type="transmembrane region" description="Helical" evidence="11">
    <location>
        <begin position="211"/>
        <end position="231"/>
    </location>
</feature>
<feature type="transmembrane region" description="Helical" evidence="11">
    <location>
        <begin position="162"/>
        <end position="190"/>
    </location>
</feature>
<evidence type="ECO:0000256" key="2">
    <source>
        <dbReference type="ARBA" id="ARBA00010663"/>
    </source>
</evidence>
<evidence type="ECO:0000256" key="11">
    <source>
        <dbReference type="SAM" id="Phobius"/>
    </source>
</evidence>
<feature type="domain" description="G-protein coupled receptors family 1 profile" evidence="12">
    <location>
        <begin position="111"/>
        <end position="374"/>
    </location>
</feature>
<evidence type="ECO:0000256" key="8">
    <source>
        <dbReference type="ARBA" id="ARBA00023170"/>
    </source>
</evidence>
<dbReference type="Pfam" id="PF00001">
    <property type="entry name" value="7tm_1"/>
    <property type="match status" value="1"/>
</dbReference>
<feature type="transmembrane region" description="Helical" evidence="11">
    <location>
        <begin position="263"/>
        <end position="286"/>
    </location>
</feature>
<gene>
    <name evidence="13" type="primary">CSON002393</name>
</gene>
<keyword evidence="9 10" id="KW-0807">Transducer</keyword>
<evidence type="ECO:0000313" key="14">
    <source>
        <dbReference type="EMBL" id="SSX17640.1"/>
    </source>
</evidence>
<evidence type="ECO:0000256" key="1">
    <source>
        <dbReference type="ARBA" id="ARBA00004651"/>
    </source>
</evidence>
<dbReference type="PRINTS" id="PR00244">
    <property type="entry name" value="NEUROKININR"/>
</dbReference>
<dbReference type="InterPro" id="IPR017452">
    <property type="entry name" value="GPCR_Rhodpsn_7TM"/>
</dbReference>
<dbReference type="PRINTS" id="PR00237">
    <property type="entry name" value="GPCRRHODOPSN"/>
</dbReference>
<dbReference type="EMBL" id="UFQS01000013">
    <property type="protein sequence ID" value="SSW97254.1"/>
    <property type="molecule type" value="Genomic_DNA"/>
</dbReference>
<evidence type="ECO:0000256" key="6">
    <source>
        <dbReference type="ARBA" id="ARBA00023040"/>
    </source>
</evidence>
<dbReference type="InterPro" id="IPR001681">
    <property type="entry name" value="Neurokn_rcpt"/>
</dbReference>
<name>A0A336JX57_CULSO</name>
<dbReference type="CDD" id="cd15390">
    <property type="entry name" value="7tmA_TACR"/>
    <property type="match status" value="1"/>
</dbReference>
<evidence type="ECO:0000256" key="4">
    <source>
        <dbReference type="ARBA" id="ARBA00022692"/>
    </source>
</evidence>
<keyword evidence="5 11" id="KW-1133">Transmembrane helix</keyword>
<organism evidence="13">
    <name type="scientific">Culicoides sonorensis</name>
    <name type="common">Biting midge</name>
    <dbReference type="NCBI Taxonomy" id="179676"/>
    <lineage>
        <taxon>Eukaryota</taxon>
        <taxon>Metazoa</taxon>
        <taxon>Ecdysozoa</taxon>
        <taxon>Arthropoda</taxon>
        <taxon>Hexapoda</taxon>
        <taxon>Insecta</taxon>
        <taxon>Pterygota</taxon>
        <taxon>Neoptera</taxon>
        <taxon>Endopterygota</taxon>
        <taxon>Diptera</taxon>
        <taxon>Nematocera</taxon>
        <taxon>Chironomoidea</taxon>
        <taxon>Ceratopogonidae</taxon>
        <taxon>Ceratopogoninae</taxon>
        <taxon>Culicoides</taxon>
        <taxon>Monoculicoides</taxon>
    </lineage>
</organism>
<reference evidence="14" key="2">
    <citation type="submission" date="2018-07" db="EMBL/GenBank/DDBJ databases">
        <authorList>
            <person name="Quirk P.G."/>
            <person name="Krulwich T.A."/>
        </authorList>
    </citation>
    <scope>NUCLEOTIDE SEQUENCE</scope>
</reference>
<keyword evidence="3" id="KW-1003">Cell membrane</keyword>